<evidence type="ECO:0000313" key="7">
    <source>
        <dbReference type="EMBL" id="KAE9634982.1"/>
    </source>
</evidence>
<feature type="transmembrane region" description="Helical" evidence="6">
    <location>
        <begin position="327"/>
        <end position="348"/>
    </location>
</feature>
<comment type="caution">
    <text evidence="7">The sequence shown here is derived from an EMBL/GenBank/DDBJ whole genome shotgun (WGS) entry which is preliminary data.</text>
</comment>
<feature type="transmembrane region" description="Helical" evidence="6">
    <location>
        <begin position="383"/>
        <end position="404"/>
    </location>
</feature>
<dbReference type="AlphaFoldDB" id="A0A7C8LTM8"/>
<dbReference type="Pfam" id="PF01943">
    <property type="entry name" value="Polysacc_synt"/>
    <property type="match status" value="1"/>
</dbReference>
<evidence type="ECO:0000256" key="5">
    <source>
        <dbReference type="ARBA" id="ARBA00023136"/>
    </source>
</evidence>
<protein>
    <submittedName>
        <fullName evidence="7">Oligosaccharide flippase family protein</fullName>
    </submittedName>
</protein>
<feature type="transmembrane region" description="Helical" evidence="6">
    <location>
        <begin position="174"/>
        <end position="196"/>
    </location>
</feature>
<feature type="transmembrane region" description="Helical" evidence="6">
    <location>
        <begin position="86"/>
        <end position="109"/>
    </location>
</feature>
<dbReference type="InterPro" id="IPR002797">
    <property type="entry name" value="Polysacc_synth"/>
</dbReference>
<feature type="transmembrane region" description="Helical" evidence="6">
    <location>
        <begin position="7"/>
        <end position="32"/>
    </location>
</feature>
<keyword evidence="8" id="KW-1185">Reference proteome</keyword>
<feature type="transmembrane region" description="Helical" evidence="6">
    <location>
        <begin position="121"/>
        <end position="140"/>
    </location>
</feature>
<evidence type="ECO:0000256" key="6">
    <source>
        <dbReference type="SAM" id="Phobius"/>
    </source>
</evidence>
<feature type="transmembrane region" description="Helical" evidence="6">
    <location>
        <begin position="44"/>
        <end position="65"/>
    </location>
</feature>
<dbReference type="RefSeq" id="WP_158740068.1">
    <property type="nucleotide sequence ID" value="NZ_WSLF01000004.1"/>
</dbReference>
<feature type="transmembrane region" description="Helical" evidence="6">
    <location>
        <begin position="289"/>
        <end position="315"/>
    </location>
</feature>
<dbReference type="EMBL" id="WSLF01000004">
    <property type="protein sequence ID" value="KAE9634982.1"/>
    <property type="molecule type" value="Genomic_DNA"/>
</dbReference>
<keyword evidence="5 6" id="KW-0472">Membrane</keyword>
<evidence type="ECO:0000256" key="1">
    <source>
        <dbReference type="ARBA" id="ARBA00004651"/>
    </source>
</evidence>
<dbReference type="OrthoDB" id="9815702at2"/>
<gene>
    <name evidence="7" type="ORF">GND95_06625</name>
</gene>
<evidence type="ECO:0000256" key="3">
    <source>
        <dbReference type="ARBA" id="ARBA00022692"/>
    </source>
</evidence>
<feature type="transmembrane region" description="Helical" evidence="6">
    <location>
        <begin position="149"/>
        <end position="168"/>
    </location>
</feature>
<feature type="transmembrane region" description="Helical" evidence="6">
    <location>
        <begin position="360"/>
        <end position="377"/>
    </location>
</feature>
<sequence>MTKNKDINVVFSNTIMLYIMQISGYIFPLLTFPYLTRVLGPEKYGILVFVNAAMIYFQMFVDYGFLLSATKECSLHRNDKEKLGEILFSVIQSKLLLSFVGLIVILISINTVSVFEDKKMFMLLSYIPVILSSFIPDYLFRGIEKMNIITYRTIISKAIFTGLIFIFVKTPDEYLYIPLLTSVGNICVILMTWYVIFNKLEIKFKAANFKQCLSALKESSIFFLSRIASTVYGASNTFILGFNHSSSLLAQFGAASSLIGSARSMFSPIADSLYPYMITKKNYKLIKKILFLLMPVICLGVIVLFIFAEPIVILVCGKEYIGAVPTFRALLPLLVITLPMYILGFPVLGAMGKMKEANLSVIYASIFHIIGLIILLLTNNLNFILVSILTCITETIILILRVIYSINNKG</sequence>
<evidence type="ECO:0000256" key="2">
    <source>
        <dbReference type="ARBA" id="ARBA00022475"/>
    </source>
</evidence>
<keyword evidence="2" id="KW-1003">Cell membrane</keyword>
<organism evidence="7 8">
    <name type="scientific">Defluviitalea raffinosedens</name>
    <dbReference type="NCBI Taxonomy" id="1450156"/>
    <lineage>
        <taxon>Bacteria</taxon>
        <taxon>Bacillati</taxon>
        <taxon>Bacillota</taxon>
        <taxon>Clostridia</taxon>
        <taxon>Lachnospirales</taxon>
        <taxon>Defluviitaleaceae</taxon>
        <taxon>Defluviitalea</taxon>
    </lineage>
</organism>
<accession>A0A7C8LTM8</accession>
<dbReference type="PANTHER" id="PTHR30250">
    <property type="entry name" value="PST FAMILY PREDICTED COLANIC ACID TRANSPORTER"/>
    <property type="match status" value="1"/>
</dbReference>
<reference evidence="7 8" key="1">
    <citation type="submission" date="2019-12" db="EMBL/GenBank/DDBJ databases">
        <title>Defluviitalea raffinosedens, isolated from a biogas fermenter, genome sequencing and characterization.</title>
        <authorList>
            <person name="Rettenmaier R."/>
            <person name="Schneider M."/>
            <person name="Neuhaus K."/>
            <person name="Liebl W."/>
            <person name="Zverlov V."/>
        </authorList>
    </citation>
    <scope>NUCLEOTIDE SEQUENCE [LARGE SCALE GENOMIC DNA]</scope>
    <source>
        <strain evidence="7 8">249c-K6</strain>
    </source>
</reference>
<dbReference type="Proteomes" id="UP000483018">
    <property type="component" value="Unassembled WGS sequence"/>
</dbReference>
<comment type="subcellular location">
    <subcellularLocation>
        <location evidence="1">Cell membrane</location>
        <topology evidence="1">Multi-pass membrane protein</topology>
    </subcellularLocation>
</comment>
<dbReference type="InterPro" id="IPR050833">
    <property type="entry name" value="Poly_Biosynth_Transport"/>
</dbReference>
<evidence type="ECO:0000313" key="8">
    <source>
        <dbReference type="Proteomes" id="UP000483018"/>
    </source>
</evidence>
<proteinExistence type="predicted"/>
<keyword evidence="3 6" id="KW-0812">Transmembrane</keyword>
<keyword evidence="4 6" id="KW-1133">Transmembrane helix</keyword>
<dbReference type="PANTHER" id="PTHR30250:SF11">
    <property type="entry name" value="O-ANTIGEN TRANSPORTER-RELATED"/>
    <property type="match status" value="1"/>
</dbReference>
<dbReference type="GO" id="GO:0005886">
    <property type="term" value="C:plasma membrane"/>
    <property type="evidence" value="ECO:0007669"/>
    <property type="project" value="UniProtKB-SubCell"/>
</dbReference>
<evidence type="ECO:0000256" key="4">
    <source>
        <dbReference type="ARBA" id="ARBA00022989"/>
    </source>
</evidence>
<name>A0A7C8LTM8_9FIRM</name>